<name>A0A2U9S2N5_9PROT</name>
<dbReference type="RefSeq" id="WP_111066383.1">
    <property type="nucleotide sequence ID" value="NZ_CP029829.1"/>
</dbReference>
<dbReference type="KEGG" id="azm:DM194_05960"/>
<keyword evidence="3" id="KW-1185">Reference proteome</keyword>
<dbReference type="OrthoDB" id="7632078at2"/>
<feature type="region of interest" description="Disordered" evidence="1">
    <location>
        <begin position="82"/>
        <end position="105"/>
    </location>
</feature>
<protein>
    <submittedName>
        <fullName evidence="2">Uncharacterized protein</fullName>
    </submittedName>
</protein>
<organism evidence="2 3">
    <name type="scientific">Azospirillum ramasamyi</name>
    <dbReference type="NCBI Taxonomy" id="682998"/>
    <lineage>
        <taxon>Bacteria</taxon>
        <taxon>Pseudomonadati</taxon>
        <taxon>Pseudomonadota</taxon>
        <taxon>Alphaproteobacteria</taxon>
        <taxon>Rhodospirillales</taxon>
        <taxon>Azospirillaceae</taxon>
        <taxon>Azospirillum</taxon>
    </lineage>
</organism>
<dbReference type="Proteomes" id="UP000249605">
    <property type="component" value="Chromosome"/>
</dbReference>
<evidence type="ECO:0000313" key="2">
    <source>
        <dbReference type="EMBL" id="AWU93844.1"/>
    </source>
</evidence>
<evidence type="ECO:0000256" key="1">
    <source>
        <dbReference type="SAM" id="MobiDB-lite"/>
    </source>
</evidence>
<proteinExistence type="predicted"/>
<reference evidence="2 3" key="1">
    <citation type="journal article" date="2019" name="Int. J. Syst. Evol. Microbiol.">
        <title>Azospirillum ramasamyi sp. nov., a novel diazotrophic bacterium isolated from fermented bovine products.</title>
        <authorList>
            <person name="Anandham R."/>
            <person name="Heo J."/>
            <person name="Krishnamoorthy R."/>
            <person name="SenthilKumar M."/>
            <person name="Gopal N.O."/>
            <person name="Kim S.J."/>
            <person name="Kwon S.W."/>
        </authorList>
    </citation>
    <scope>NUCLEOTIDE SEQUENCE [LARGE SCALE GENOMIC DNA]</scope>
    <source>
        <strain evidence="2 3">M2T2B2</strain>
    </source>
</reference>
<sequence>MAKPRRSPTRSAPSDVQGAWLRRGLNQPGGKLPLFDERGQRVKKATVEACLKAGWAERLFDNPLKPDWLVCRLTEAGRVALNGPGGNEEAPMDGAGEDARQGALI</sequence>
<gene>
    <name evidence="2" type="ORF">DM194_05960</name>
</gene>
<accession>A0A2U9S2N5</accession>
<dbReference type="EMBL" id="CP029829">
    <property type="protein sequence ID" value="AWU93844.1"/>
    <property type="molecule type" value="Genomic_DNA"/>
</dbReference>
<feature type="region of interest" description="Disordered" evidence="1">
    <location>
        <begin position="1"/>
        <end position="34"/>
    </location>
</feature>
<evidence type="ECO:0000313" key="3">
    <source>
        <dbReference type="Proteomes" id="UP000249605"/>
    </source>
</evidence>
<dbReference type="AlphaFoldDB" id="A0A2U9S2N5"/>